<dbReference type="InterPro" id="IPR050747">
    <property type="entry name" value="Mitochondrial_chaperone_BCS1"/>
</dbReference>
<dbReference type="Proteomes" id="UP000327013">
    <property type="component" value="Chromosome 2"/>
</dbReference>
<dbReference type="InterPro" id="IPR058017">
    <property type="entry name" value="At3g28540-like_C"/>
</dbReference>
<dbReference type="InterPro" id="IPR027417">
    <property type="entry name" value="P-loop_NTPase"/>
</dbReference>
<dbReference type="InterPro" id="IPR003959">
    <property type="entry name" value="ATPase_AAA_core"/>
</dbReference>
<dbReference type="PROSITE" id="PS00674">
    <property type="entry name" value="AAA"/>
    <property type="match status" value="1"/>
</dbReference>
<keyword evidence="1" id="KW-0547">Nucleotide-binding</keyword>
<evidence type="ECO:0000259" key="3">
    <source>
        <dbReference type="Pfam" id="PF25568"/>
    </source>
</evidence>
<comment type="similarity">
    <text evidence="1">Belongs to the AAA ATPase family.</text>
</comment>
<dbReference type="EMBL" id="CM017322">
    <property type="protein sequence ID" value="KAE8010537.1"/>
    <property type="molecule type" value="Genomic_DNA"/>
</dbReference>
<keyword evidence="1" id="KW-0067">ATP-binding</keyword>
<dbReference type="GO" id="GO:0016887">
    <property type="term" value="F:ATP hydrolysis activity"/>
    <property type="evidence" value="ECO:0007669"/>
    <property type="project" value="InterPro"/>
</dbReference>
<gene>
    <name evidence="4" type="ORF">FH972_006903</name>
</gene>
<dbReference type="SUPFAM" id="SSF52540">
    <property type="entry name" value="P-loop containing nucleoside triphosphate hydrolases"/>
    <property type="match status" value="1"/>
</dbReference>
<sequence>MVEDIDCNREVRDRAEEFTLSGLLNSIDGLWTTGPEERIIVFTTNHKDQIDPALLRPGRMDMHVNLSFCTFNGFKILASNYLDVQSHILFEPIERLLEKLQVALAVLAEELMKGEDVDVVLTGLVNFLERKEIEGGGMNDVIDENEIPLHRSKKMKIDVKERAD</sequence>
<accession>A0A5N6QTX6</accession>
<dbReference type="AlphaFoldDB" id="A0A5N6QTX6"/>
<dbReference type="Pfam" id="PF25568">
    <property type="entry name" value="AAA_lid_At3g28540"/>
    <property type="match status" value="1"/>
</dbReference>
<evidence type="ECO:0000259" key="2">
    <source>
        <dbReference type="Pfam" id="PF00004"/>
    </source>
</evidence>
<dbReference type="Pfam" id="PF00004">
    <property type="entry name" value="AAA"/>
    <property type="match status" value="1"/>
</dbReference>
<dbReference type="Gene3D" id="3.40.50.300">
    <property type="entry name" value="P-loop containing nucleotide triphosphate hydrolases"/>
    <property type="match status" value="1"/>
</dbReference>
<feature type="domain" description="AAA+ ATPase At3g28540-like C-terminal" evidence="3">
    <location>
        <begin position="69"/>
        <end position="132"/>
    </location>
</feature>
<dbReference type="GO" id="GO:0005524">
    <property type="term" value="F:ATP binding"/>
    <property type="evidence" value="ECO:0007669"/>
    <property type="project" value="UniProtKB-KW"/>
</dbReference>
<dbReference type="OrthoDB" id="10251412at2759"/>
<name>A0A5N6QTX6_9ROSI</name>
<reference evidence="4 5" key="1">
    <citation type="submission" date="2019-06" db="EMBL/GenBank/DDBJ databases">
        <title>A chromosomal-level reference genome of Carpinus fangiana (Coryloideae, Betulaceae).</title>
        <authorList>
            <person name="Yang X."/>
            <person name="Wang Z."/>
            <person name="Zhang L."/>
            <person name="Hao G."/>
            <person name="Liu J."/>
            <person name="Yang Y."/>
        </authorList>
    </citation>
    <scope>NUCLEOTIDE SEQUENCE [LARGE SCALE GENOMIC DNA]</scope>
    <source>
        <strain evidence="4">Cfa_2016G</strain>
        <tissue evidence="4">Leaf</tissue>
    </source>
</reference>
<organism evidence="4 5">
    <name type="scientific">Carpinus fangiana</name>
    <dbReference type="NCBI Taxonomy" id="176857"/>
    <lineage>
        <taxon>Eukaryota</taxon>
        <taxon>Viridiplantae</taxon>
        <taxon>Streptophyta</taxon>
        <taxon>Embryophyta</taxon>
        <taxon>Tracheophyta</taxon>
        <taxon>Spermatophyta</taxon>
        <taxon>Magnoliopsida</taxon>
        <taxon>eudicotyledons</taxon>
        <taxon>Gunneridae</taxon>
        <taxon>Pentapetalae</taxon>
        <taxon>rosids</taxon>
        <taxon>fabids</taxon>
        <taxon>Fagales</taxon>
        <taxon>Betulaceae</taxon>
        <taxon>Carpinus</taxon>
    </lineage>
</organism>
<dbReference type="Gene3D" id="6.10.280.40">
    <property type="match status" value="1"/>
</dbReference>
<evidence type="ECO:0000256" key="1">
    <source>
        <dbReference type="RuleBase" id="RU003651"/>
    </source>
</evidence>
<proteinExistence type="inferred from homology"/>
<evidence type="ECO:0000313" key="5">
    <source>
        <dbReference type="Proteomes" id="UP000327013"/>
    </source>
</evidence>
<keyword evidence="5" id="KW-1185">Reference proteome</keyword>
<protein>
    <submittedName>
        <fullName evidence="4">Uncharacterized protein</fullName>
    </submittedName>
</protein>
<evidence type="ECO:0000313" key="4">
    <source>
        <dbReference type="EMBL" id="KAE8010537.1"/>
    </source>
</evidence>
<dbReference type="InterPro" id="IPR003960">
    <property type="entry name" value="ATPase_AAA_CS"/>
</dbReference>
<dbReference type="PANTHER" id="PTHR23070">
    <property type="entry name" value="BCS1 AAA-TYPE ATPASE"/>
    <property type="match status" value="1"/>
</dbReference>
<feature type="domain" description="ATPase AAA-type core" evidence="2">
    <location>
        <begin position="6"/>
        <end position="66"/>
    </location>
</feature>